<evidence type="ECO:0000259" key="1">
    <source>
        <dbReference type="PROSITE" id="PS50181"/>
    </source>
</evidence>
<accession>A0A814BLS7</accession>
<dbReference type="AlphaFoldDB" id="A0A814BLS7"/>
<reference evidence="2" key="1">
    <citation type="submission" date="2021-02" db="EMBL/GenBank/DDBJ databases">
        <authorList>
            <person name="Nowell W R."/>
        </authorList>
    </citation>
    <scope>NUCLEOTIDE SEQUENCE</scope>
</reference>
<evidence type="ECO:0000313" key="4">
    <source>
        <dbReference type="Proteomes" id="UP000663845"/>
    </source>
</evidence>
<comment type="caution">
    <text evidence="2">The sequence shown here is derived from an EMBL/GenBank/DDBJ whole genome shotgun (WGS) entry which is preliminary data.</text>
</comment>
<dbReference type="PROSITE" id="PS50181">
    <property type="entry name" value="FBOX"/>
    <property type="match status" value="1"/>
</dbReference>
<dbReference type="InterPro" id="IPR001810">
    <property type="entry name" value="F-box_dom"/>
</dbReference>
<dbReference type="EMBL" id="CAJNOG010000092">
    <property type="protein sequence ID" value="CAF0927889.1"/>
    <property type="molecule type" value="Genomic_DNA"/>
</dbReference>
<proteinExistence type="predicted"/>
<evidence type="ECO:0000313" key="2">
    <source>
        <dbReference type="EMBL" id="CAF0927889.1"/>
    </source>
</evidence>
<protein>
    <recommendedName>
        <fullName evidence="1">F-box domain-containing protein</fullName>
    </recommendedName>
</protein>
<organism evidence="2 4">
    <name type="scientific">Adineta steineri</name>
    <dbReference type="NCBI Taxonomy" id="433720"/>
    <lineage>
        <taxon>Eukaryota</taxon>
        <taxon>Metazoa</taxon>
        <taxon>Spiralia</taxon>
        <taxon>Gnathifera</taxon>
        <taxon>Rotifera</taxon>
        <taxon>Eurotatoria</taxon>
        <taxon>Bdelloidea</taxon>
        <taxon>Adinetida</taxon>
        <taxon>Adinetidae</taxon>
        <taxon>Adineta</taxon>
    </lineage>
</organism>
<dbReference type="EMBL" id="CAJOAZ010001925">
    <property type="protein sequence ID" value="CAF3873622.1"/>
    <property type="molecule type" value="Genomic_DNA"/>
</dbReference>
<evidence type="ECO:0000313" key="3">
    <source>
        <dbReference type="EMBL" id="CAF3873622.1"/>
    </source>
</evidence>
<dbReference type="InterPro" id="IPR032675">
    <property type="entry name" value="LRR_dom_sf"/>
</dbReference>
<sequence length="542" mass="64483">MKFDQLPNEILIECFQYLNTFDIFYSFYRLNYRFNKLIRNILLNLSLPEKNQSLFRELFYKLTINSQLRNQIISLKISKTWKQLSSFFSSFSLTDFSQLQLLSLIDLDDRNSEENKSMLLSLSNFYNGYLNDLNYETCEILSNLYLPKIQMKFSINYKIMFITSLTIKDCYFNDICQLFIYAPMLNYLHIESLNAPWYGRIEINHISICAFYLKQFIVDCSEVDFKIFEFLLKQTPNLEILTIDNSCGVDMTDDKGWQNLIQSSLHHLKIFKFEFIVSTKQNISLDKFQNDFWSKDHHWDIICVVNPINTRFFTIPYQNNKFELNLKTKIFGITLINKSKVFRYVTELYIDFLNENFHDYYFENVKSLKIYQTSDYIEKFYINQKQKEKFFESLPVIVNLSNLKHLDITRIENIISSTDLLNILKKARKLSSLEIKTSVLMSLLINDELCQYLNEMIKILIIDQHYDAKFIEFNEVSKFCQAFSNIEQLQCAIGHTSTFLYIINHMTKLKNLKIRLSKNSIQNSSMWLETMALELNINCTVV</sequence>
<dbReference type="Proteomes" id="UP000663845">
    <property type="component" value="Unassembled WGS sequence"/>
</dbReference>
<name>A0A814BLS7_9BILA</name>
<gene>
    <name evidence="2" type="ORF">JYZ213_LOCUS11993</name>
    <name evidence="3" type="ORF">OXD698_LOCUS22496</name>
</gene>
<dbReference type="Proteomes" id="UP000663844">
    <property type="component" value="Unassembled WGS sequence"/>
</dbReference>
<dbReference type="Gene3D" id="3.80.10.10">
    <property type="entry name" value="Ribonuclease Inhibitor"/>
    <property type="match status" value="1"/>
</dbReference>
<feature type="domain" description="F-box" evidence="1">
    <location>
        <begin position="1"/>
        <end position="58"/>
    </location>
</feature>